<dbReference type="InterPro" id="IPR013780">
    <property type="entry name" value="Glyco_hydro_b"/>
</dbReference>
<dbReference type="AlphaFoldDB" id="K1RTS7"/>
<organism evidence="2">
    <name type="scientific">human gut metagenome</name>
    <dbReference type="NCBI Taxonomy" id="408170"/>
    <lineage>
        <taxon>unclassified sequences</taxon>
        <taxon>metagenomes</taxon>
        <taxon>organismal metagenomes</taxon>
    </lineage>
</organism>
<name>K1RTS7_9ZZZZ</name>
<protein>
    <recommendedName>
        <fullName evidence="1">Glycosyl hydrolase family 36 C-terminal domain-containing protein</fullName>
    </recommendedName>
</protein>
<dbReference type="Pfam" id="PF16874">
    <property type="entry name" value="Glyco_hydro_36C"/>
    <property type="match status" value="1"/>
</dbReference>
<dbReference type="Gene3D" id="2.60.40.1180">
    <property type="entry name" value="Golgi alpha-mannosidase II"/>
    <property type="match status" value="1"/>
</dbReference>
<sequence>MWTASGSALNGRGKPRPRLILQGLEETAAYRDEAGKRYTGFMLQTLGLPLPGDYGQVPAKLWYLHKV</sequence>
<feature type="domain" description="Glycosyl hydrolase family 36 C-terminal" evidence="1">
    <location>
        <begin position="12"/>
        <end position="64"/>
    </location>
</feature>
<evidence type="ECO:0000259" key="1">
    <source>
        <dbReference type="Pfam" id="PF16874"/>
    </source>
</evidence>
<reference evidence="2" key="1">
    <citation type="journal article" date="2013" name="Environ. Microbiol.">
        <title>Microbiota from the distal guts of lean and obese adolescents exhibit partial functional redundancy besides clear differences in community structure.</title>
        <authorList>
            <person name="Ferrer M."/>
            <person name="Ruiz A."/>
            <person name="Lanza F."/>
            <person name="Haange S.B."/>
            <person name="Oberbach A."/>
            <person name="Till H."/>
            <person name="Bargiela R."/>
            <person name="Campoy C."/>
            <person name="Segura M.T."/>
            <person name="Richter M."/>
            <person name="von Bergen M."/>
            <person name="Seifert J."/>
            <person name="Suarez A."/>
        </authorList>
    </citation>
    <scope>NUCLEOTIDE SEQUENCE</scope>
</reference>
<proteinExistence type="predicted"/>
<evidence type="ECO:0000313" key="2">
    <source>
        <dbReference type="EMBL" id="EKC44910.1"/>
    </source>
</evidence>
<dbReference type="EMBL" id="AJWZ01011512">
    <property type="protein sequence ID" value="EKC44910.1"/>
    <property type="molecule type" value="Genomic_DNA"/>
</dbReference>
<comment type="caution">
    <text evidence="2">The sequence shown here is derived from an EMBL/GenBank/DDBJ whole genome shotgun (WGS) entry which is preliminary data.</text>
</comment>
<accession>K1RTS7</accession>
<gene>
    <name evidence="2" type="ORF">OBE_17226</name>
</gene>
<dbReference type="InterPro" id="IPR031705">
    <property type="entry name" value="Glyco_hydro_36_C"/>
</dbReference>